<dbReference type="EMBL" id="BBML01000001">
    <property type="protein sequence ID" value="GAK95848.1"/>
    <property type="molecule type" value="Genomic_DNA"/>
</dbReference>
<dbReference type="Proteomes" id="UP000029221">
    <property type="component" value="Unassembled WGS sequence"/>
</dbReference>
<proteinExistence type="predicted"/>
<evidence type="ECO:0000313" key="7">
    <source>
        <dbReference type="EMBL" id="GAK95848.1"/>
    </source>
</evidence>
<dbReference type="SUPFAM" id="SSF47384">
    <property type="entry name" value="Homodimeric domain of signal transducing histidine kinase"/>
    <property type="match status" value="1"/>
</dbReference>
<evidence type="ECO:0000256" key="2">
    <source>
        <dbReference type="ARBA" id="ARBA00012438"/>
    </source>
</evidence>
<evidence type="ECO:0000259" key="6">
    <source>
        <dbReference type="PROSITE" id="PS50109"/>
    </source>
</evidence>
<evidence type="ECO:0000256" key="5">
    <source>
        <dbReference type="ARBA" id="ARBA00022777"/>
    </source>
</evidence>
<protein>
    <recommendedName>
        <fullName evidence="2">histidine kinase</fullName>
        <ecNumber evidence="2">2.7.13.3</ecNumber>
    </recommendedName>
</protein>
<dbReference type="PANTHER" id="PTHR42878:SF15">
    <property type="entry name" value="BACTERIOPHYTOCHROME"/>
    <property type="match status" value="1"/>
</dbReference>
<dbReference type="PANTHER" id="PTHR42878">
    <property type="entry name" value="TWO-COMPONENT HISTIDINE KINASE"/>
    <property type="match status" value="1"/>
</dbReference>
<comment type="catalytic activity">
    <reaction evidence="1">
        <text>ATP + protein L-histidine = ADP + protein N-phospho-L-histidine.</text>
        <dbReference type="EC" id="2.7.13.3"/>
    </reaction>
</comment>
<sequence>MNAAWVLKGKENYFETVYSLPKGTSLRVKGSELPLSIIDNEYILLDVEKREILNQLSPITLKQGHVAVYNLKTIGFLFLYTKKNNLNQKELAQLKPVIDKFTTSLRASTAFEEQQNLLNNLEARNQELSDYAHMVSHDLKSPLRSIDTLSSWLQEDYKNSLDATGQQHLDTVRENVLKMDNLIDGILQYSSIDKHNSDFYDVHPNKIISEIINSIVVPENIKLVVNELPVIKGDTYRVRQLFQNLITNAITYNNKEHGYIEIGYNNSEKGIFYIKDNGIGIDKKYHQKIFKTFEKLENKKGSSGIGLSIVNKIIEYYNGQIWIESEPGIGTTFYFTLP</sequence>
<gene>
    <name evidence="7" type="ORF">JCM19294_2630</name>
</gene>
<dbReference type="GO" id="GO:0030295">
    <property type="term" value="F:protein kinase activator activity"/>
    <property type="evidence" value="ECO:0007669"/>
    <property type="project" value="TreeGrafter"/>
</dbReference>
<evidence type="ECO:0000256" key="1">
    <source>
        <dbReference type="ARBA" id="ARBA00000085"/>
    </source>
</evidence>
<keyword evidence="3" id="KW-0597">Phosphoprotein</keyword>
<dbReference type="InterPro" id="IPR004358">
    <property type="entry name" value="Sig_transdc_His_kin-like_C"/>
</dbReference>
<dbReference type="Pfam" id="PF02518">
    <property type="entry name" value="HATPase_c"/>
    <property type="match status" value="1"/>
</dbReference>
<dbReference type="AlphaFoldDB" id="A0A090Q2A7"/>
<dbReference type="InterPro" id="IPR003661">
    <property type="entry name" value="HisK_dim/P_dom"/>
</dbReference>
<dbReference type="GO" id="GO:0007234">
    <property type="term" value="P:osmosensory signaling via phosphorelay pathway"/>
    <property type="evidence" value="ECO:0007669"/>
    <property type="project" value="TreeGrafter"/>
</dbReference>
<dbReference type="GO" id="GO:0000156">
    <property type="term" value="F:phosphorelay response regulator activity"/>
    <property type="evidence" value="ECO:0007669"/>
    <property type="project" value="TreeGrafter"/>
</dbReference>
<comment type="caution">
    <text evidence="7">The sequence shown here is derived from an EMBL/GenBank/DDBJ whole genome shotgun (WGS) entry which is preliminary data.</text>
</comment>
<dbReference type="FunFam" id="3.30.565.10:FF:000006">
    <property type="entry name" value="Sensor histidine kinase WalK"/>
    <property type="match status" value="1"/>
</dbReference>
<dbReference type="InterPro" id="IPR036890">
    <property type="entry name" value="HATPase_C_sf"/>
</dbReference>
<dbReference type="SMART" id="SM00387">
    <property type="entry name" value="HATPase_c"/>
    <property type="match status" value="1"/>
</dbReference>
<dbReference type="InterPro" id="IPR050351">
    <property type="entry name" value="BphY/WalK/GraS-like"/>
</dbReference>
<dbReference type="SUPFAM" id="SSF55874">
    <property type="entry name" value="ATPase domain of HSP90 chaperone/DNA topoisomerase II/histidine kinase"/>
    <property type="match status" value="1"/>
</dbReference>
<dbReference type="CDD" id="cd00082">
    <property type="entry name" value="HisKA"/>
    <property type="match status" value="1"/>
</dbReference>
<reference evidence="7" key="1">
    <citation type="journal article" date="2014" name="Genome Announc.">
        <title>Draft Genome Sequences of Marine Flavobacterium Nonlabens Strains NR17, NR24, NR27, NR32, NR33, and Ara13.</title>
        <authorList>
            <person name="Nakanishi M."/>
            <person name="Meirelles P."/>
            <person name="Suzuki R."/>
            <person name="Takatani N."/>
            <person name="Mino S."/>
            <person name="Suda W."/>
            <person name="Oshima K."/>
            <person name="Hattori M."/>
            <person name="Ohkuma M."/>
            <person name="Hosokawa M."/>
            <person name="Miyashita K."/>
            <person name="Thompson F.L."/>
            <person name="Niwa A."/>
            <person name="Sawabe T."/>
            <person name="Sawabe T."/>
        </authorList>
    </citation>
    <scope>NUCLEOTIDE SEQUENCE [LARGE SCALE GENOMIC DNA]</scope>
    <source>
        <strain evidence="7">JCM 19294</strain>
    </source>
</reference>
<dbReference type="GO" id="GO:0000155">
    <property type="term" value="F:phosphorelay sensor kinase activity"/>
    <property type="evidence" value="ECO:0007669"/>
    <property type="project" value="InterPro"/>
</dbReference>
<dbReference type="InterPro" id="IPR003594">
    <property type="entry name" value="HATPase_dom"/>
</dbReference>
<dbReference type="eggNOG" id="COG4251">
    <property type="taxonomic scope" value="Bacteria"/>
</dbReference>
<evidence type="ECO:0000313" key="8">
    <source>
        <dbReference type="Proteomes" id="UP000029221"/>
    </source>
</evidence>
<dbReference type="STRING" id="319236.BST91_11550"/>
<dbReference type="Gene3D" id="3.30.565.10">
    <property type="entry name" value="Histidine kinase-like ATPase, C-terminal domain"/>
    <property type="match status" value="1"/>
</dbReference>
<evidence type="ECO:0000256" key="3">
    <source>
        <dbReference type="ARBA" id="ARBA00022553"/>
    </source>
</evidence>
<keyword evidence="4" id="KW-0808">Transferase</keyword>
<dbReference type="Pfam" id="PF00512">
    <property type="entry name" value="HisKA"/>
    <property type="match status" value="1"/>
</dbReference>
<keyword evidence="8" id="KW-1185">Reference proteome</keyword>
<organism evidence="7 8">
    <name type="scientific">Nonlabens tegetincola</name>
    <dbReference type="NCBI Taxonomy" id="323273"/>
    <lineage>
        <taxon>Bacteria</taxon>
        <taxon>Pseudomonadati</taxon>
        <taxon>Bacteroidota</taxon>
        <taxon>Flavobacteriia</taxon>
        <taxon>Flavobacteriales</taxon>
        <taxon>Flavobacteriaceae</taxon>
        <taxon>Nonlabens</taxon>
    </lineage>
</organism>
<dbReference type="InterPro" id="IPR036097">
    <property type="entry name" value="HisK_dim/P_sf"/>
</dbReference>
<name>A0A090Q2A7_9FLAO</name>
<evidence type="ECO:0000256" key="4">
    <source>
        <dbReference type="ARBA" id="ARBA00022679"/>
    </source>
</evidence>
<accession>A0A090Q2A7</accession>
<dbReference type="PRINTS" id="PR00344">
    <property type="entry name" value="BCTRLSENSOR"/>
</dbReference>
<dbReference type="EC" id="2.7.13.3" evidence="2"/>
<dbReference type="SMART" id="SM00388">
    <property type="entry name" value="HisKA"/>
    <property type="match status" value="1"/>
</dbReference>
<feature type="domain" description="Histidine kinase" evidence="6">
    <location>
        <begin position="134"/>
        <end position="338"/>
    </location>
</feature>
<dbReference type="InterPro" id="IPR005467">
    <property type="entry name" value="His_kinase_dom"/>
</dbReference>
<keyword evidence="5 7" id="KW-0418">Kinase</keyword>
<dbReference type="PROSITE" id="PS50109">
    <property type="entry name" value="HIS_KIN"/>
    <property type="match status" value="1"/>
</dbReference>
<dbReference type="Gene3D" id="1.10.287.130">
    <property type="match status" value="1"/>
</dbReference>